<proteinExistence type="predicted"/>
<feature type="region of interest" description="Disordered" evidence="1">
    <location>
        <begin position="562"/>
        <end position="583"/>
    </location>
</feature>
<accession>A0AAI9Y2K0</accession>
<protein>
    <recommendedName>
        <fullName evidence="4">Protein kinase domain-containing protein</fullName>
    </recommendedName>
</protein>
<organism evidence="2 3">
    <name type="scientific">Colletotrichum cuscutae</name>
    <dbReference type="NCBI Taxonomy" id="1209917"/>
    <lineage>
        <taxon>Eukaryota</taxon>
        <taxon>Fungi</taxon>
        <taxon>Dikarya</taxon>
        <taxon>Ascomycota</taxon>
        <taxon>Pezizomycotina</taxon>
        <taxon>Sordariomycetes</taxon>
        <taxon>Hypocreomycetidae</taxon>
        <taxon>Glomerellales</taxon>
        <taxon>Glomerellaceae</taxon>
        <taxon>Colletotrichum</taxon>
        <taxon>Colletotrichum acutatum species complex</taxon>
    </lineage>
</organism>
<dbReference type="AlphaFoldDB" id="A0AAI9Y2K0"/>
<evidence type="ECO:0000313" key="3">
    <source>
        <dbReference type="Proteomes" id="UP001239213"/>
    </source>
</evidence>
<comment type="caution">
    <text evidence="2">The sequence shown here is derived from an EMBL/GenBank/DDBJ whole genome shotgun (WGS) entry which is preliminary data.</text>
</comment>
<dbReference type="EMBL" id="MPDP01000120">
    <property type="protein sequence ID" value="KAK1479035.1"/>
    <property type="molecule type" value="Genomic_DNA"/>
</dbReference>
<feature type="compositionally biased region" description="Polar residues" evidence="1">
    <location>
        <begin position="1"/>
        <end position="17"/>
    </location>
</feature>
<evidence type="ECO:0008006" key="4">
    <source>
        <dbReference type="Google" id="ProtNLM"/>
    </source>
</evidence>
<keyword evidence="3" id="KW-1185">Reference proteome</keyword>
<reference evidence="2" key="1">
    <citation type="submission" date="2016-11" db="EMBL/GenBank/DDBJ databases">
        <title>The genome sequence of Colletotrichum cuscutae.</title>
        <authorList>
            <person name="Baroncelli R."/>
        </authorList>
    </citation>
    <scope>NUCLEOTIDE SEQUENCE</scope>
    <source>
        <strain evidence="2">IMI 304802</strain>
    </source>
</reference>
<gene>
    <name evidence="2" type="ORF">CCUS01_16416</name>
</gene>
<evidence type="ECO:0000256" key="1">
    <source>
        <dbReference type="SAM" id="MobiDB-lite"/>
    </source>
</evidence>
<evidence type="ECO:0000313" key="2">
    <source>
        <dbReference type="EMBL" id="KAK1479035.1"/>
    </source>
</evidence>
<dbReference type="Proteomes" id="UP001239213">
    <property type="component" value="Unassembled WGS sequence"/>
</dbReference>
<feature type="region of interest" description="Disordered" evidence="1">
    <location>
        <begin position="1"/>
        <end position="23"/>
    </location>
</feature>
<sequence>MDSASQITSIAPTQYRPSSGPDAPRIYYLKNRKLPSRNDVPKLLALDARSCDLFVAKAYSAAEKDRLQRRMILLRALPRTFQGPFLQDHLLTAAQDTIYSLSPYLGTVESLSDVSEFVMESTQSRKGLRERYRVARQLFRNLIGTISLLHEHYKISHGDLSLQNLFSDCLYDCEQIFVSGFSEAAPLTPIRAKSDCLAIFNIIRNFLHNDVYEGWFAKHPLDSIWNEFASLQDKKDWPHTVIQLRDMLGIRGDANDALWRRITISKDVAIRCKRNDGLLQYRIEDIRSFVTLAAVASFIAEPRVARENSKTAGSVLQRYIQERGKQDYISEESFDSFSLYMTKNHAINIPMGNLLSLGGLTRCQEDAASSFVVASINFKIPYHTRHGWINLSSIQLLATSDFPPPLRSLINECYEVRGYYCGIYVSIDSHLETLAGHLGLRYSCDEIVNQGDKGLEQYTWTNGWFVLCPNESADLVPVESAQELVWGRDSLGRFLSTHMPHNPLDAKIKQDPRALLMAHVEPGSTYDGTLESSSDPLVFSFGREDRRDVRTSFEKASRWVETDASSTRQRRRQANMIRTDFHK</sequence>
<name>A0AAI9Y2K0_9PEZI</name>